<gene>
    <name evidence="2" type="ORF">OEV98_04525</name>
</gene>
<keyword evidence="1" id="KW-0812">Transmembrane</keyword>
<protein>
    <submittedName>
        <fullName evidence="2">YuiB family protein</fullName>
    </submittedName>
</protein>
<feature type="transmembrane region" description="Helical" evidence="1">
    <location>
        <begin position="77"/>
        <end position="99"/>
    </location>
</feature>
<comment type="caution">
    <text evidence="2">The sequence shown here is derived from an EMBL/GenBank/DDBJ whole genome shotgun (WGS) entry which is preliminary data.</text>
</comment>
<dbReference type="Pfam" id="PF14068">
    <property type="entry name" value="YuiB"/>
    <property type="match status" value="1"/>
</dbReference>
<evidence type="ECO:0000313" key="3">
    <source>
        <dbReference type="Proteomes" id="UP001209318"/>
    </source>
</evidence>
<dbReference type="InterPro" id="IPR025917">
    <property type="entry name" value="YuiB"/>
</dbReference>
<feature type="transmembrane region" description="Helical" evidence="1">
    <location>
        <begin position="37"/>
        <end position="57"/>
    </location>
</feature>
<accession>A0AAE3IRE0</accession>
<keyword evidence="1" id="KW-1133">Transmembrane helix</keyword>
<dbReference type="EMBL" id="JAOUSF010000002">
    <property type="protein sequence ID" value="MCU9612812.1"/>
    <property type="molecule type" value="Genomic_DNA"/>
</dbReference>
<organism evidence="2 3">
    <name type="scientific">Perspicuibacillus lycopersici</name>
    <dbReference type="NCBI Taxonomy" id="1325689"/>
    <lineage>
        <taxon>Bacteria</taxon>
        <taxon>Bacillati</taxon>
        <taxon>Bacillota</taxon>
        <taxon>Bacilli</taxon>
        <taxon>Bacillales</taxon>
        <taxon>Bacillaceae</taxon>
        <taxon>Perspicuibacillus</taxon>
    </lineage>
</organism>
<dbReference type="RefSeq" id="WP_263072024.1">
    <property type="nucleotide sequence ID" value="NZ_JAOUSF010000002.1"/>
</dbReference>
<name>A0AAE3IRE0_9BACI</name>
<keyword evidence="1" id="KW-0472">Membrane</keyword>
<dbReference type="Proteomes" id="UP001209318">
    <property type="component" value="Unassembled WGS sequence"/>
</dbReference>
<reference evidence="2" key="1">
    <citation type="submission" date="2022-10" db="EMBL/GenBank/DDBJ databases">
        <title>Description of Fervidibacillus gen. nov. in the family Fervidibacillaceae fam. nov. with two species, Fervidibacillus albus sp. nov., and Fervidibacillus halotolerans sp. nov., isolated from tidal flat sediments.</title>
        <authorList>
            <person name="Kwon K.K."/>
            <person name="Yang S.-H."/>
        </authorList>
    </citation>
    <scope>NUCLEOTIDE SEQUENCE</scope>
    <source>
        <strain evidence="2">JCM 19140</strain>
    </source>
</reference>
<proteinExistence type="predicted"/>
<sequence length="107" mass="12385">MHFTILHLLISILLFLVLFFGIGFILNMLLRMTWIMAFIYPIVIIFVIDDVEIVEYFRQPSKSFSALWENLTTLAPADIMILLSGLIGAILSGLTMKLLRQRGYRMF</sequence>
<feature type="transmembrane region" description="Helical" evidence="1">
    <location>
        <begin position="6"/>
        <end position="30"/>
    </location>
</feature>
<keyword evidence="3" id="KW-1185">Reference proteome</keyword>
<evidence type="ECO:0000313" key="2">
    <source>
        <dbReference type="EMBL" id="MCU9612812.1"/>
    </source>
</evidence>
<evidence type="ECO:0000256" key="1">
    <source>
        <dbReference type="SAM" id="Phobius"/>
    </source>
</evidence>
<dbReference type="AlphaFoldDB" id="A0AAE3IRE0"/>